<evidence type="ECO:0000256" key="3">
    <source>
        <dbReference type="ARBA" id="ARBA00023163"/>
    </source>
</evidence>
<dbReference type="InterPro" id="IPR023772">
    <property type="entry name" value="DNA-bd_HTH_TetR-type_CS"/>
</dbReference>
<feature type="DNA-binding region" description="H-T-H motif" evidence="4">
    <location>
        <begin position="36"/>
        <end position="55"/>
    </location>
</feature>
<dbReference type="InterPro" id="IPR001647">
    <property type="entry name" value="HTH_TetR"/>
</dbReference>
<evidence type="ECO:0000313" key="7">
    <source>
        <dbReference type="Proteomes" id="UP000553766"/>
    </source>
</evidence>
<dbReference type="Gene3D" id="1.10.10.60">
    <property type="entry name" value="Homeodomain-like"/>
    <property type="match status" value="1"/>
</dbReference>
<keyword evidence="7" id="KW-1185">Reference proteome</keyword>
<dbReference type="SUPFAM" id="SSF46689">
    <property type="entry name" value="Homeodomain-like"/>
    <property type="match status" value="1"/>
</dbReference>
<protein>
    <submittedName>
        <fullName evidence="6">AcrR family transcriptional regulator</fullName>
    </submittedName>
</protein>
<evidence type="ECO:0000256" key="4">
    <source>
        <dbReference type="PROSITE-ProRule" id="PRU00335"/>
    </source>
</evidence>
<dbReference type="InterPro" id="IPR009057">
    <property type="entry name" value="Homeodomain-like_sf"/>
</dbReference>
<dbReference type="PANTHER" id="PTHR30055">
    <property type="entry name" value="HTH-TYPE TRANSCRIPTIONAL REGULATOR RUTR"/>
    <property type="match status" value="1"/>
</dbReference>
<gene>
    <name evidence="6" type="ORF">FHS89_000518</name>
</gene>
<keyword evidence="2 4" id="KW-0238">DNA-binding</keyword>
<sequence>MTATDTDIEKPKGRKHDQVIAGARQVFMEQGFEGASVDDIARVANVSKATLYSYFPDKRLLFIAVLKEECARQAQLTFAVDDNVKPSAALLQEAKRFVRFLASPIALNMFRVVIAESQRFPEIGHEFYRSGPGRSRQRMIEYFDAAIERGELAIDDCAVAADQFAELCKSDCFYKIMLNMSDGMTEVEMDQIAHEAVKTFLARYGTDLS</sequence>
<dbReference type="PRINTS" id="PR00455">
    <property type="entry name" value="HTHTETR"/>
</dbReference>
<dbReference type="PROSITE" id="PS50977">
    <property type="entry name" value="HTH_TETR_2"/>
    <property type="match status" value="1"/>
</dbReference>
<proteinExistence type="predicted"/>
<dbReference type="Pfam" id="PF00440">
    <property type="entry name" value="TetR_N"/>
    <property type="match status" value="1"/>
</dbReference>
<accession>A0A840WTI9</accession>
<dbReference type="PROSITE" id="PS01081">
    <property type="entry name" value="HTH_TETR_1"/>
    <property type="match status" value="1"/>
</dbReference>
<dbReference type="RefSeq" id="WP_184008159.1">
    <property type="nucleotide sequence ID" value="NZ_JACIJS010000001.1"/>
</dbReference>
<dbReference type="SUPFAM" id="SSF48498">
    <property type="entry name" value="Tetracyclin repressor-like, C-terminal domain"/>
    <property type="match status" value="1"/>
</dbReference>
<feature type="domain" description="HTH tetR-type" evidence="5">
    <location>
        <begin position="13"/>
        <end position="73"/>
    </location>
</feature>
<dbReference type="InterPro" id="IPR050109">
    <property type="entry name" value="HTH-type_TetR-like_transc_reg"/>
</dbReference>
<dbReference type="InterPro" id="IPR039536">
    <property type="entry name" value="TetR_C_Proteobacteria"/>
</dbReference>
<name>A0A840WTI9_9RHOB</name>
<evidence type="ECO:0000259" key="5">
    <source>
        <dbReference type="PROSITE" id="PS50977"/>
    </source>
</evidence>
<comment type="caution">
    <text evidence="6">The sequence shown here is derived from an EMBL/GenBank/DDBJ whole genome shotgun (WGS) entry which is preliminary data.</text>
</comment>
<dbReference type="InterPro" id="IPR036271">
    <property type="entry name" value="Tet_transcr_reg_TetR-rel_C_sf"/>
</dbReference>
<dbReference type="AlphaFoldDB" id="A0A840WTI9"/>
<dbReference type="GO" id="GO:0003700">
    <property type="term" value="F:DNA-binding transcription factor activity"/>
    <property type="evidence" value="ECO:0007669"/>
    <property type="project" value="TreeGrafter"/>
</dbReference>
<evidence type="ECO:0000313" key="6">
    <source>
        <dbReference type="EMBL" id="MBB5514520.1"/>
    </source>
</evidence>
<dbReference type="EMBL" id="JACIJS010000001">
    <property type="protein sequence ID" value="MBB5514520.1"/>
    <property type="molecule type" value="Genomic_DNA"/>
</dbReference>
<evidence type="ECO:0000256" key="2">
    <source>
        <dbReference type="ARBA" id="ARBA00023125"/>
    </source>
</evidence>
<reference evidence="6 7" key="1">
    <citation type="submission" date="2020-08" db="EMBL/GenBank/DDBJ databases">
        <title>Genomic Encyclopedia of Type Strains, Phase IV (KMG-IV): sequencing the most valuable type-strain genomes for metagenomic binning, comparative biology and taxonomic classification.</title>
        <authorList>
            <person name="Goeker M."/>
        </authorList>
    </citation>
    <scope>NUCLEOTIDE SEQUENCE [LARGE SCALE GENOMIC DNA]</scope>
    <source>
        <strain evidence="6 7">DSM 103377</strain>
    </source>
</reference>
<dbReference type="Proteomes" id="UP000553766">
    <property type="component" value="Unassembled WGS sequence"/>
</dbReference>
<dbReference type="GO" id="GO:0000976">
    <property type="term" value="F:transcription cis-regulatory region binding"/>
    <property type="evidence" value="ECO:0007669"/>
    <property type="project" value="TreeGrafter"/>
</dbReference>
<keyword evidence="3" id="KW-0804">Transcription</keyword>
<dbReference type="FunFam" id="1.10.10.60:FF:000141">
    <property type="entry name" value="TetR family transcriptional regulator"/>
    <property type="match status" value="1"/>
</dbReference>
<organism evidence="6 7">
    <name type="scientific">Rubricella aquisinus</name>
    <dbReference type="NCBI Taxonomy" id="2028108"/>
    <lineage>
        <taxon>Bacteria</taxon>
        <taxon>Pseudomonadati</taxon>
        <taxon>Pseudomonadota</taxon>
        <taxon>Alphaproteobacteria</taxon>
        <taxon>Rhodobacterales</taxon>
        <taxon>Paracoccaceae</taxon>
        <taxon>Rubricella</taxon>
    </lineage>
</organism>
<dbReference type="PANTHER" id="PTHR30055:SF146">
    <property type="entry name" value="HTH-TYPE TRANSCRIPTIONAL DUAL REGULATOR CECR"/>
    <property type="match status" value="1"/>
</dbReference>
<keyword evidence="1" id="KW-0805">Transcription regulation</keyword>
<evidence type="ECO:0000256" key="1">
    <source>
        <dbReference type="ARBA" id="ARBA00023015"/>
    </source>
</evidence>
<dbReference type="Gene3D" id="1.10.357.10">
    <property type="entry name" value="Tetracycline Repressor, domain 2"/>
    <property type="match status" value="1"/>
</dbReference>
<dbReference type="Pfam" id="PF14246">
    <property type="entry name" value="TetR_C_7"/>
    <property type="match status" value="1"/>
</dbReference>